<dbReference type="InterPro" id="IPR007390">
    <property type="entry name" value="Spore_V_R"/>
</dbReference>
<dbReference type="STRING" id="1508404.JMA_13020"/>
<dbReference type="HOGENOM" id="CLU_173043_0_0_9"/>
<dbReference type="PANTHER" id="PTHR30029">
    <property type="entry name" value="STAGE V SPORULATION PROTEIN R"/>
    <property type="match status" value="1"/>
</dbReference>
<name>A0A0B5ARA9_9BACL</name>
<proteinExistence type="predicted"/>
<organism evidence="2 3">
    <name type="scientific">Jeotgalibacillus malaysiensis</name>
    <dbReference type="NCBI Taxonomy" id="1508404"/>
    <lineage>
        <taxon>Bacteria</taxon>
        <taxon>Bacillati</taxon>
        <taxon>Bacillota</taxon>
        <taxon>Bacilli</taxon>
        <taxon>Bacillales</taxon>
        <taxon>Caryophanaceae</taxon>
        <taxon>Jeotgalibacillus</taxon>
    </lineage>
</organism>
<dbReference type="BioCyc" id="JESP1508404:G14D9-10556-MONOMER"/>
<feature type="domain" description="SpoVR-like C-terminal" evidence="1">
    <location>
        <begin position="23"/>
        <end position="72"/>
    </location>
</feature>
<evidence type="ECO:0000313" key="3">
    <source>
        <dbReference type="Proteomes" id="UP000031449"/>
    </source>
</evidence>
<dbReference type="InterPro" id="IPR057008">
    <property type="entry name" value="SpoVR-like_C"/>
</dbReference>
<evidence type="ECO:0000313" key="2">
    <source>
        <dbReference type="EMBL" id="AJD90619.1"/>
    </source>
</evidence>
<keyword evidence="3" id="KW-1185">Reference proteome</keyword>
<dbReference type="EMBL" id="CP009416">
    <property type="protein sequence ID" value="AJD90619.1"/>
    <property type="molecule type" value="Genomic_DNA"/>
</dbReference>
<reference evidence="2 3" key="1">
    <citation type="submission" date="2014-08" db="EMBL/GenBank/DDBJ databases">
        <title>Complete genome of a marine bacteria Jeotgalibacillus malaysiensis.</title>
        <authorList>
            <person name="Yaakop A.S."/>
            <person name="Chan K.-G."/>
            <person name="Goh K.M."/>
        </authorList>
    </citation>
    <scope>NUCLEOTIDE SEQUENCE [LARGE SCALE GENOMIC DNA]</scope>
    <source>
        <strain evidence="2 3">D5</strain>
    </source>
</reference>
<dbReference type="PANTHER" id="PTHR30029:SF2">
    <property type="entry name" value="STAGE V SPORULATION PROTEIN R"/>
    <property type="match status" value="1"/>
</dbReference>
<gene>
    <name evidence="2" type="ORF">JMA_13020</name>
</gene>
<sequence length="96" mass="11330">MVDFEAVRDELVQSRVNGGFPCLYVEDGDYLKNGELYIRHAYEGTELDVQYLEKVMHYIYQLWGRTVHFETVLNQKTFLFTCSGRGVYNKQVEYTT</sequence>
<dbReference type="Pfam" id="PF24755">
    <property type="entry name" value="SpoVR_C"/>
    <property type="match status" value="1"/>
</dbReference>
<dbReference type="Proteomes" id="UP000031449">
    <property type="component" value="Chromosome"/>
</dbReference>
<evidence type="ECO:0000259" key="1">
    <source>
        <dbReference type="Pfam" id="PF24755"/>
    </source>
</evidence>
<dbReference type="KEGG" id="jeo:JMA_13020"/>
<accession>A0A0B5ARA9</accession>
<protein>
    <submittedName>
        <fullName evidence="2">Stage V sporulation protein R</fullName>
    </submittedName>
</protein>
<dbReference type="AlphaFoldDB" id="A0A0B5ARA9"/>